<evidence type="ECO:0000256" key="3">
    <source>
        <dbReference type="ARBA" id="ARBA00022777"/>
    </source>
</evidence>
<organism evidence="7 8">
    <name type="scientific">Cercocebus atys</name>
    <name type="common">Sooty mangabey</name>
    <name type="synonym">Cercocebus torquatus atys</name>
    <dbReference type="NCBI Taxonomy" id="9531"/>
    <lineage>
        <taxon>Eukaryota</taxon>
        <taxon>Metazoa</taxon>
        <taxon>Chordata</taxon>
        <taxon>Craniata</taxon>
        <taxon>Vertebrata</taxon>
        <taxon>Euteleostomi</taxon>
        <taxon>Mammalia</taxon>
        <taxon>Eutheria</taxon>
        <taxon>Euarchontoglires</taxon>
        <taxon>Primates</taxon>
        <taxon>Haplorrhini</taxon>
        <taxon>Catarrhini</taxon>
        <taxon>Cercopithecidae</taxon>
        <taxon>Cercopithecinae</taxon>
        <taxon>Cercocebus</taxon>
    </lineage>
</organism>
<dbReference type="PANTHER" id="PTHR43289">
    <property type="entry name" value="MITOGEN-ACTIVATED PROTEIN KINASE KINASE KINASE 20-RELATED"/>
    <property type="match status" value="1"/>
</dbReference>
<reference evidence="7" key="2">
    <citation type="submission" date="2025-09" db="UniProtKB">
        <authorList>
            <consortium name="Ensembl"/>
        </authorList>
    </citation>
    <scope>IDENTIFICATION</scope>
</reference>
<dbReference type="GO" id="GO:0004674">
    <property type="term" value="F:protein serine/threonine kinase activity"/>
    <property type="evidence" value="ECO:0007669"/>
    <property type="project" value="TreeGrafter"/>
</dbReference>
<keyword evidence="8" id="KW-1185">Reference proteome</keyword>
<reference evidence="7" key="1">
    <citation type="submission" date="2025-08" db="UniProtKB">
        <authorList>
            <consortium name="Ensembl"/>
        </authorList>
    </citation>
    <scope>IDENTIFICATION</scope>
</reference>
<dbReference type="PROSITE" id="PS00107">
    <property type="entry name" value="PROTEIN_KINASE_ATP"/>
    <property type="match status" value="1"/>
</dbReference>
<dbReference type="GO" id="GO:0005524">
    <property type="term" value="F:ATP binding"/>
    <property type="evidence" value="ECO:0007669"/>
    <property type="project" value="UniProtKB-UniRule"/>
</dbReference>
<evidence type="ECO:0000256" key="1">
    <source>
        <dbReference type="ARBA" id="ARBA00022679"/>
    </source>
</evidence>
<dbReference type="Ensembl" id="ENSCATT00000027849.1">
    <property type="protein sequence ID" value="ENSCATP00000008094.1"/>
    <property type="gene ID" value="ENSCATG00000023608.1"/>
</dbReference>
<accession>A0A2K5L596</accession>
<dbReference type="PANTHER" id="PTHR43289:SF2">
    <property type="entry name" value="SERINE_THREONINE-PROTEIN KINASE NEK7"/>
    <property type="match status" value="1"/>
</dbReference>
<name>A0A2K5L596_CERAT</name>
<dbReference type="GeneTree" id="ENSGT00940000156725"/>
<dbReference type="SUPFAM" id="SSF56112">
    <property type="entry name" value="Protein kinase-like (PK-like)"/>
    <property type="match status" value="1"/>
</dbReference>
<keyword evidence="2 6" id="KW-0547">Nucleotide-binding</keyword>
<protein>
    <recommendedName>
        <fullName evidence="5">NEK6-subfamily protein kinase</fullName>
        <ecNumber evidence="5">2.7.11.34</ecNumber>
    </recommendedName>
</protein>
<evidence type="ECO:0000313" key="8">
    <source>
        <dbReference type="Proteomes" id="UP000233060"/>
    </source>
</evidence>
<dbReference type="Bgee" id="ENSCATG00000023608">
    <property type="expression patterns" value="Expressed in heart and 12 other cell types or tissues"/>
</dbReference>
<evidence type="ECO:0000313" key="7">
    <source>
        <dbReference type="Ensembl" id="ENSCATP00000008094.1"/>
    </source>
</evidence>
<keyword evidence="3" id="KW-0418">Kinase</keyword>
<proteinExistence type="predicted"/>
<keyword evidence="4 6" id="KW-0067">ATP-binding</keyword>
<dbReference type="Proteomes" id="UP000233060">
    <property type="component" value="Unassembled WGS sequence"/>
</dbReference>
<evidence type="ECO:0000256" key="6">
    <source>
        <dbReference type="PROSITE-ProRule" id="PRU10141"/>
    </source>
</evidence>
<dbReference type="GO" id="GO:0005634">
    <property type="term" value="C:nucleus"/>
    <property type="evidence" value="ECO:0007669"/>
    <property type="project" value="TreeGrafter"/>
</dbReference>
<gene>
    <name evidence="7" type="primary">NEK7</name>
</gene>
<feature type="binding site" evidence="6">
    <location>
        <position position="63"/>
    </location>
    <ligand>
        <name>ATP</name>
        <dbReference type="ChEBI" id="CHEBI:30616"/>
    </ligand>
</feature>
<dbReference type="Gene3D" id="3.30.200.20">
    <property type="entry name" value="Phosphorylase Kinase, domain 1"/>
    <property type="match status" value="1"/>
</dbReference>
<keyword evidence="1" id="KW-0808">Transferase</keyword>
<dbReference type="EC" id="2.7.11.34" evidence="5"/>
<evidence type="ECO:0000256" key="2">
    <source>
        <dbReference type="ARBA" id="ARBA00022741"/>
    </source>
</evidence>
<sequence>MDEQSQGMQGPPIPQFQPQKALRPDMGYNTLANFRIEKKIGRGQFSEVYRAACLLDGVPVALKKVMCSALAILLQVCLLPVWERRVCVLNACYFLEIIKESESLQYMATLTNLFKNVLYPVMVHLQKK</sequence>
<dbReference type="InterPro" id="IPR011009">
    <property type="entry name" value="Kinase-like_dom_sf"/>
</dbReference>
<evidence type="ECO:0000256" key="5">
    <source>
        <dbReference type="ARBA" id="ARBA00039067"/>
    </source>
</evidence>
<dbReference type="InterPro" id="IPR017441">
    <property type="entry name" value="Protein_kinase_ATP_BS"/>
</dbReference>
<dbReference type="AlphaFoldDB" id="A0A2K5L596"/>
<evidence type="ECO:0000256" key="4">
    <source>
        <dbReference type="ARBA" id="ARBA00022840"/>
    </source>
</evidence>